<dbReference type="SUPFAM" id="SSF52218">
    <property type="entry name" value="Flavoproteins"/>
    <property type="match status" value="1"/>
</dbReference>
<feature type="compositionally biased region" description="Polar residues" evidence="1">
    <location>
        <begin position="32"/>
        <end position="56"/>
    </location>
</feature>
<evidence type="ECO:0000259" key="2">
    <source>
        <dbReference type="Pfam" id="PF12682"/>
    </source>
</evidence>
<dbReference type="Gene3D" id="3.40.50.360">
    <property type="match status" value="1"/>
</dbReference>
<evidence type="ECO:0000313" key="3">
    <source>
        <dbReference type="EMBL" id="BDR52513.1"/>
    </source>
</evidence>
<sequence>MKKRITILIVAVVAVVALVAGIEMYRGHASERNNTMATRQTQQSKTTGSDKAPDQTKSGKTLVVYFSRKGANFDGNLKVGHTKVVADFIQKHTKADEYEIVPVQDYSGTYDETTDQAKKEQQENARPKIKNPLPDVSSYDTVFIGGPIWWGEYPMIVRTFMDAVDLNGKTVIPFTTAAGSGLGNTQEAVRKQYPQAKVLDGFTVEGTKADGAEGQVNDWLAKIGY</sequence>
<dbReference type="EMBL" id="AP026798">
    <property type="protein sequence ID" value="BDR52513.1"/>
    <property type="molecule type" value="Genomic_DNA"/>
</dbReference>
<accession>A0ABN6SAL8</accession>
<organism evidence="3 4">
    <name type="scientific">Bombiscardovia nodaiensis</name>
    <dbReference type="NCBI Taxonomy" id="2932181"/>
    <lineage>
        <taxon>Bacteria</taxon>
        <taxon>Bacillati</taxon>
        <taxon>Actinomycetota</taxon>
        <taxon>Actinomycetes</taxon>
        <taxon>Bifidobacteriales</taxon>
        <taxon>Bifidobacteriaceae</taxon>
        <taxon>Bombiscardovia</taxon>
    </lineage>
</organism>
<dbReference type="PANTHER" id="PTHR39201">
    <property type="entry name" value="EXPORTED PROTEIN-RELATED"/>
    <property type="match status" value="1"/>
</dbReference>
<feature type="domain" description="Flavodoxin-like" evidence="2">
    <location>
        <begin position="79"/>
        <end position="221"/>
    </location>
</feature>
<reference evidence="3 4" key="1">
    <citation type="journal article" date="2023" name="Microbiol. Spectr.">
        <title>Symbiosis of Carpenter Bees with Uncharacterized Lactic Acid Bacteria Showing NAD Auxotrophy.</title>
        <authorList>
            <person name="Kawasaki S."/>
            <person name="Ozawa K."/>
            <person name="Mori T."/>
            <person name="Yamamoto A."/>
            <person name="Ito M."/>
            <person name="Ohkuma M."/>
            <person name="Sakamoto M."/>
            <person name="Matsutani M."/>
        </authorList>
    </citation>
    <scope>NUCLEOTIDE SEQUENCE [LARGE SCALE GENOMIC DNA]</scope>
    <source>
        <strain evidence="3 4">Kim37-2</strain>
    </source>
</reference>
<keyword evidence="4" id="KW-1185">Reference proteome</keyword>
<proteinExistence type="predicted"/>
<feature type="region of interest" description="Disordered" evidence="1">
    <location>
        <begin position="31"/>
        <end position="56"/>
    </location>
</feature>
<dbReference type="PANTHER" id="PTHR39201:SF1">
    <property type="entry name" value="FLAVODOXIN-LIKE DOMAIN-CONTAINING PROTEIN"/>
    <property type="match status" value="1"/>
</dbReference>
<gene>
    <name evidence="3" type="ORF">KIM372_04200</name>
</gene>
<name>A0ABN6SAL8_9BIFI</name>
<dbReference type="InterPro" id="IPR029039">
    <property type="entry name" value="Flavoprotein-like_sf"/>
</dbReference>
<evidence type="ECO:0000256" key="1">
    <source>
        <dbReference type="SAM" id="MobiDB-lite"/>
    </source>
</evidence>
<dbReference type="Pfam" id="PF12682">
    <property type="entry name" value="Flavodoxin_4"/>
    <property type="match status" value="1"/>
</dbReference>
<protein>
    <recommendedName>
        <fullName evidence="2">Flavodoxin-like domain-containing protein</fullName>
    </recommendedName>
</protein>
<dbReference type="InterPro" id="IPR008254">
    <property type="entry name" value="Flavodoxin/NO_synth"/>
</dbReference>
<evidence type="ECO:0000313" key="4">
    <source>
        <dbReference type="Proteomes" id="UP001321766"/>
    </source>
</evidence>
<dbReference type="Proteomes" id="UP001321766">
    <property type="component" value="Chromosome"/>
</dbReference>